<evidence type="ECO:0000313" key="2">
    <source>
        <dbReference type="Proteomes" id="UP000007842"/>
    </source>
</evidence>
<reference evidence="2" key="1">
    <citation type="submission" date="2011-12" db="EMBL/GenBank/DDBJ databases">
        <title>Complete genome sequence of Streptomyces cattleya strain DSM 46488.</title>
        <authorList>
            <person name="Ou H.-Y."/>
            <person name="Li P."/>
            <person name="Zhao C."/>
            <person name="O'Hagan D."/>
            <person name="Deng Z."/>
        </authorList>
    </citation>
    <scope>NUCLEOTIDE SEQUENCE [LARGE SCALE GENOMIC DNA]</scope>
    <source>
        <strain evidence="2">ATCC 35852 / DSM 46488 / JCM 4925 / NBRC 14057 / NRRL 8057</strain>
    </source>
</reference>
<dbReference type="KEGG" id="sct:SCAT_3538"/>
<evidence type="ECO:0000313" key="1">
    <source>
        <dbReference type="EMBL" id="AEW95898.1"/>
    </source>
</evidence>
<gene>
    <name evidence="1" type="ordered locus">SCATT_35270</name>
</gene>
<accession>G8WUK9</accession>
<dbReference type="Proteomes" id="UP000007842">
    <property type="component" value="Chromosome"/>
</dbReference>
<proteinExistence type="predicted"/>
<dbReference type="KEGG" id="scy:SCATT_35270"/>
<dbReference type="EMBL" id="CP003219">
    <property type="protein sequence ID" value="AEW95898.1"/>
    <property type="molecule type" value="Genomic_DNA"/>
</dbReference>
<organism evidence="1 2">
    <name type="scientific">Streptantibioticus cattleyicolor (strain ATCC 35852 / DSM 46488 / JCM 4925 / NBRC 14057 / NRRL 8057)</name>
    <name type="common">Streptomyces cattleya</name>
    <dbReference type="NCBI Taxonomy" id="1003195"/>
    <lineage>
        <taxon>Bacteria</taxon>
        <taxon>Bacillati</taxon>
        <taxon>Actinomycetota</taxon>
        <taxon>Actinomycetes</taxon>
        <taxon>Kitasatosporales</taxon>
        <taxon>Streptomycetaceae</taxon>
        <taxon>Streptantibioticus</taxon>
    </lineage>
</organism>
<dbReference type="STRING" id="1003195.SCATT_35270"/>
<dbReference type="RefSeq" id="WP_014144259.1">
    <property type="nucleotide sequence ID" value="NC_016111.1"/>
</dbReference>
<keyword evidence="2" id="KW-1185">Reference proteome</keyword>
<dbReference type="HOGENOM" id="CLU_2318822_0_0_11"/>
<protein>
    <submittedName>
        <fullName evidence="1">Uncharacterized protein</fullName>
    </submittedName>
</protein>
<accession>F8JYA4</accession>
<dbReference type="PATRIC" id="fig|1003195.11.peg.5003"/>
<dbReference type="AlphaFoldDB" id="F8JYA4"/>
<sequence>MSMRNLIGRHEVATDDELIELALGTPLDLWLGPEDGESPEERAARLDAARDILADDPALFDRTTRMVAELIETRAPDVVNVVALPRPATLRRPARTEAA</sequence>
<name>F8JYA4_STREN</name>
<dbReference type="OrthoDB" id="4331107at2"/>